<evidence type="ECO:0000256" key="5">
    <source>
        <dbReference type="ARBA" id="ARBA00023136"/>
    </source>
</evidence>
<reference evidence="8" key="1">
    <citation type="submission" date="2016-10" db="EMBL/GenBank/DDBJ databases">
        <authorList>
            <person name="Varghese N."/>
            <person name="Submissions S."/>
        </authorList>
    </citation>
    <scope>NUCLEOTIDE SEQUENCE [LARGE SCALE GENOMIC DNA]</scope>
    <source>
        <strain evidence="8">ATCC 35263</strain>
    </source>
</reference>
<dbReference type="STRING" id="29539.SAMN02745716_1518"/>
<dbReference type="Gene3D" id="3.30.700.10">
    <property type="entry name" value="Glycoprotein, Type 4 Pilin"/>
    <property type="match status" value="1"/>
</dbReference>
<comment type="subcellular location">
    <subcellularLocation>
        <location evidence="1">Membrane</location>
        <topology evidence="1">Single-pass membrane protein</topology>
    </subcellularLocation>
</comment>
<dbReference type="InterPro" id="IPR012902">
    <property type="entry name" value="N_methyl_site"/>
</dbReference>
<dbReference type="RefSeq" id="WP_093117837.1">
    <property type="nucleotide sequence ID" value="NZ_FNWJ01000002.1"/>
</dbReference>
<evidence type="ECO:0000313" key="7">
    <source>
        <dbReference type="EMBL" id="SEH14125.1"/>
    </source>
</evidence>
<keyword evidence="5 6" id="KW-0472">Membrane</keyword>
<keyword evidence="3 6" id="KW-0812">Transmembrane</keyword>
<dbReference type="PROSITE" id="PS00409">
    <property type="entry name" value="PROKAR_NTER_METHYL"/>
    <property type="match status" value="1"/>
</dbReference>
<keyword evidence="4 6" id="KW-1133">Transmembrane helix</keyword>
<dbReference type="PANTHER" id="PTHR30093">
    <property type="entry name" value="GENERAL SECRETION PATHWAY PROTEIN G"/>
    <property type="match status" value="1"/>
</dbReference>
<sequence>MLRKVRERLSGERGFTLIELLVVILIIGILAAIALPAFLGQRQKGQDASAKSNVRNLVSHMESCFVTNETYAGCDGNNPDIQNSGIKIGNGPGQVEIINPTATGYTLTGYSKSGNTFTYVKNGSNVTKNCQQRGEGGCPSDGQW</sequence>
<gene>
    <name evidence="7" type="ORF">SAMN02745716_1518</name>
</gene>
<dbReference type="InterPro" id="IPR045584">
    <property type="entry name" value="Pilin-like"/>
</dbReference>
<keyword evidence="2" id="KW-0488">Methylation</keyword>
<evidence type="ECO:0000256" key="1">
    <source>
        <dbReference type="ARBA" id="ARBA00004167"/>
    </source>
</evidence>
<proteinExistence type="predicted"/>
<evidence type="ECO:0000256" key="2">
    <source>
        <dbReference type="ARBA" id="ARBA00022481"/>
    </source>
</evidence>
<protein>
    <submittedName>
        <fullName evidence="7">Prepilin-type N-terminal cleavage/methylation domain-containing protein</fullName>
    </submittedName>
</protein>
<evidence type="ECO:0000256" key="4">
    <source>
        <dbReference type="ARBA" id="ARBA00022989"/>
    </source>
</evidence>
<dbReference type="OrthoDB" id="5244939at2"/>
<organism evidence="7 8">
    <name type="scientific">Thermoleophilum album</name>
    <dbReference type="NCBI Taxonomy" id="29539"/>
    <lineage>
        <taxon>Bacteria</taxon>
        <taxon>Bacillati</taxon>
        <taxon>Actinomycetota</taxon>
        <taxon>Thermoleophilia</taxon>
        <taxon>Thermoleophilales</taxon>
        <taxon>Thermoleophilaceae</taxon>
        <taxon>Thermoleophilum</taxon>
    </lineage>
</organism>
<dbReference type="NCBIfam" id="TIGR02532">
    <property type="entry name" value="IV_pilin_GFxxxE"/>
    <property type="match status" value="1"/>
</dbReference>
<dbReference type="Proteomes" id="UP000222056">
    <property type="component" value="Unassembled WGS sequence"/>
</dbReference>
<dbReference type="AlphaFoldDB" id="A0A1H6FWI5"/>
<evidence type="ECO:0000313" key="8">
    <source>
        <dbReference type="Proteomes" id="UP000222056"/>
    </source>
</evidence>
<dbReference type="EMBL" id="FNWJ01000002">
    <property type="protein sequence ID" value="SEH14125.1"/>
    <property type="molecule type" value="Genomic_DNA"/>
</dbReference>
<evidence type="ECO:0000256" key="6">
    <source>
        <dbReference type="SAM" id="Phobius"/>
    </source>
</evidence>
<name>A0A1H6FWI5_THEAL</name>
<dbReference type="SUPFAM" id="SSF54523">
    <property type="entry name" value="Pili subunits"/>
    <property type="match status" value="1"/>
</dbReference>
<dbReference type="Pfam" id="PF07963">
    <property type="entry name" value="N_methyl"/>
    <property type="match status" value="1"/>
</dbReference>
<accession>A0A1H6FWI5</accession>
<evidence type="ECO:0000256" key="3">
    <source>
        <dbReference type="ARBA" id="ARBA00022692"/>
    </source>
</evidence>
<dbReference type="GO" id="GO:0016020">
    <property type="term" value="C:membrane"/>
    <property type="evidence" value="ECO:0007669"/>
    <property type="project" value="UniProtKB-SubCell"/>
</dbReference>
<keyword evidence="8" id="KW-1185">Reference proteome</keyword>
<dbReference type="PANTHER" id="PTHR30093:SF44">
    <property type="entry name" value="TYPE II SECRETION SYSTEM CORE PROTEIN G"/>
    <property type="match status" value="1"/>
</dbReference>
<feature type="transmembrane region" description="Helical" evidence="6">
    <location>
        <begin position="20"/>
        <end position="39"/>
    </location>
</feature>